<organism evidence="1 2">
    <name type="scientific">Portunus trituberculatus</name>
    <name type="common">Swimming crab</name>
    <name type="synonym">Neptunus trituberculatus</name>
    <dbReference type="NCBI Taxonomy" id="210409"/>
    <lineage>
        <taxon>Eukaryota</taxon>
        <taxon>Metazoa</taxon>
        <taxon>Ecdysozoa</taxon>
        <taxon>Arthropoda</taxon>
        <taxon>Crustacea</taxon>
        <taxon>Multicrustacea</taxon>
        <taxon>Malacostraca</taxon>
        <taxon>Eumalacostraca</taxon>
        <taxon>Eucarida</taxon>
        <taxon>Decapoda</taxon>
        <taxon>Pleocyemata</taxon>
        <taxon>Brachyura</taxon>
        <taxon>Eubrachyura</taxon>
        <taxon>Portunoidea</taxon>
        <taxon>Portunidae</taxon>
        <taxon>Portuninae</taxon>
        <taxon>Portunus</taxon>
    </lineage>
</organism>
<dbReference type="EMBL" id="VSRR010044877">
    <property type="protein sequence ID" value="MPC77045.1"/>
    <property type="molecule type" value="Genomic_DNA"/>
</dbReference>
<comment type="caution">
    <text evidence="1">The sequence shown here is derived from an EMBL/GenBank/DDBJ whole genome shotgun (WGS) entry which is preliminary data.</text>
</comment>
<dbReference type="Proteomes" id="UP000324222">
    <property type="component" value="Unassembled WGS sequence"/>
</dbReference>
<gene>
    <name evidence="1" type="ORF">E2C01_071484</name>
</gene>
<evidence type="ECO:0000313" key="2">
    <source>
        <dbReference type="Proteomes" id="UP000324222"/>
    </source>
</evidence>
<proteinExistence type="predicted"/>
<protein>
    <submittedName>
        <fullName evidence="1">Uncharacterized protein</fullName>
    </submittedName>
</protein>
<reference evidence="1 2" key="1">
    <citation type="submission" date="2019-05" db="EMBL/GenBank/DDBJ databases">
        <title>Another draft genome of Portunus trituberculatus and its Hox gene families provides insights of decapod evolution.</title>
        <authorList>
            <person name="Jeong J.-H."/>
            <person name="Song I."/>
            <person name="Kim S."/>
            <person name="Choi T."/>
            <person name="Kim D."/>
            <person name="Ryu S."/>
            <person name="Kim W."/>
        </authorList>
    </citation>
    <scope>NUCLEOTIDE SEQUENCE [LARGE SCALE GENOMIC DNA]</scope>
    <source>
        <tissue evidence="1">Muscle</tissue>
    </source>
</reference>
<accession>A0A5B7I4K1</accession>
<sequence length="62" mass="6839">MVEGGLVVRWIKDEIHKLKNGGHEAEVGQSEKKEISRSGFDTGLRRRAAIAVTYPKRSTGST</sequence>
<evidence type="ECO:0000313" key="1">
    <source>
        <dbReference type="EMBL" id="MPC77045.1"/>
    </source>
</evidence>
<name>A0A5B7I4K1_PORTR</name>
<keyword evidence="2" id="KW-1185">Reference proteome</keyword>
<dbReference type="AlphaFoldDB" id="A0A5B7I4K1"/>